<feature type="region of interest" description="Disordered" evidence="1">
    <location>
        <begin position="341"/>
        <end position="364"/>
    </location>
</feature>
<feature type="region of interest" description="Disordered" evidence="1">
    <location>
        <begin position="1"/>
        <end position="30"/>
    </location>
</feature>
<feature type="compositionally biased region" description="Low complexity" evidence="1">
    <location>
        <begin position="1"/>
        <end position="18"/>
    </location>
</feature>
<feature type="compositionally biased region" description="Basic residues" evidence="1">
    <location>
        <begin position="349"/>
        <end position="364"/>
    </location>
</feature>
<evidence type="ECO:0000256" key="1">
    <source>
        <dbReference type="SAM" id="MobiDB-lite"/>
    </source>
</evidence>
<sequence length="364" mass="41245">MPPTTVSTSTKSSKSGHSSHSESRHRIPTLEVKQVNQRVKDEDDKKNTTIIAVFRHTSSVERMEEKCQPKWWKLESSVKVIPTTSDKLASIIGDVCRNRQRKRLSLLVSPYVPEVSFHVPSSIRRLIITRCGKKAHCDADKEDHLIISRSSTFCGVMLNSWQDRDEQYDRHEVMFRGGVYLRLDILDTANGGKNGQGWSLSNKDRTSILRQMEELLGPLQQDDISWWDKWKNIITTIISLMAGVSKLTANLRVGAAGIYVTHWTGVKVFAGAFGASSVVSAAAPAAAIAFGTALAVYFIPWEDLLTWIKRTLFNLWDVIWQAWNWVKEKLQTIASKHIMDDPPPPYSRKASHKHATVRPKRVRM</sequence>
<accession>A0ABR3X287</accession>
<organism evidence="2 3">
    <name type="scientific">Paecilomyces lecythidis</name>
    <dbReference type="NCBI Taxonomy" id="3004212"/>
    <lineage>
        <taxon>Eukaryota</taxon>
        <taxon>Fungi</taxon>
        <taxon>Dikarya</taxon>
        <taxon>Ascomycota</taxon>
        <taxon>Pezizomycotina</taxon>
        <taxon>Eurotiomycetes</taxon>
        <taxon>Eurotiomycetidae</taxon>
        <taxon>Eurotiales</taxon>
        <taxon>Thermoascaceae</taxon>
        <taxon>Paecilomyces</taxon>
    </lineage>
</organism>
<keyword evidence="3" id="KW-1185">Reference proteome</keyword>
<gene>
    <name evidence="2" type="ORF">Plec18167_007753</name>
</gene>
<dbReference type="EMBL" id="JAVDPF010000033">
    <property type="protein sequence ID" value="KAL1869827.1"/>
    <property type="molecule type" value="Genomic_DNA"/>
</dbReference>
<evidence type="ECO:0000313" key="3">
    <source>
        <dbReference type="Proteomes" id="UP001583193"/>
    </source>
</evidence>
<evidence type="ECO:0000313" key="2">
    <source>
        <dbReference type="EMBL" id="KAL1869827.1"/>
    </source>
</evidence>
<proteinExistence type="predicted"/>
<dbReference type="Proteomes" id="UP001583193">
    <property type="component" value="Unassembled WGS sequence"/>
</dbReference>
<protein>
    <submittedName>
        <fullName evidence="2">Uncharacterized protein</fullName>
    </submittedName>
</protein>
<reference evidence="2 3" key="1">
    <citation type="journal article" date="2024" name="IMA Fungus">
        <title>IMA Genome - F19 : A genome assembly and annotation guide to empower mycologists, including annotated draft genome sequences of Ceratocystis pirilliformis, Diaporthe australafricana, Fusarium ophioides, Paecilomyces lecythidis, and Sporothrix stenoceras.</title>
        <authorList>
            <person name="Aylward J."/>
            <person name="Wilson A.M."/>
            <person name="Visagie C.M."/>
            <person name="Spraker J."/>
            <person name="Barnes I."/>
            <person name="Buitendag C."/>
            <person name="Ceriani C."/>
            <person name="Del Mar Angel L."/>
            <person name="du Plessis D."/>
            <person name="Fuchs T."/>
            <person name="Gasser K."/>
            <person name="Kramer D."/>
            <person name="Li W."/>
            <person name="Munsamy K."/>
            <person name="Piso A."/>
            <person name="Price J.L."/>
            <person name="Sonnekus B."/>
            <person name="Thomas C."/>
            <person name="van der Nest A."/>
            <person name="van Dijk A."/>
            <person name="van Heerden A."/>
            <person name="van Vuuren N."/>
            <person name="Yilmaz N."/>
            <person name="Duong T.A."/>
            <person name="van der Merwe N.A."/>
            <person name="Wingfield M.J."/>
            <person name="Wingfield B.D."/>
        </authorList>
    </citation>
    <scope>NUCLEOTIDE SEQUENCE [LARGE SCALE GENOMIC DNA]</scope>
    <source>
        <strain evidence="2 3">CMW 18167</strain>
    </source>
</reference>
<name>A0ABR3X287_9EURO</name>
<comment type="caution">
    <text evidence="2">The sequence shown here is derived from an EMBL/GenBank/DDBJ whole genome shotgun (WGS) entry which is preliminary data.</text>
</comment>